<keyword evidence="2 4" id="KW-0808">Transferase</keyword>
<feature type="binding site" evidence="4">
    <location>
        <begin position="108"/>
        <end position="109"/>
    </location>
    <ligand>
        <name>pyridoxal 5'-phosphate</name>
        <dbReference type="ChEBI" id="CHEBI:597326"/>
    </ligand>
</feature>
<comment type="pathway">
    <text evidence="4">Cofactor biosynthesis; biotin biosynthesis.</text>
</comment>
<evidence type="ECO:0000256" key="3">
    <source>
        <dbReference type="ARBA" id="ARBA00022898"/>
    </source>
</evidence>
<evidence type="ECO:0000256" key="2">
    <source>
        <dbReference type="ARBA" id="ARBA00022679"/>
    </source>
</evidence>
<keyword evidence="3 4" id="KW-0663">Pyridoxal phosphate</keyword>
<name>A0ABS6DM83_9ENTR</name>
<comment type="similarity">
    <text evidence="1 4">Belongs to the class-II pyridoxal-phosphate-dependent aminotransferase family. BioF subfamily.</text>
</comment>
<dbReference type="CDD" id="cd06454">
    <property type="entry name" value="KBL_like"/>
    <property type="match status" value="1"/>
</dbReference>
<dbReference type="InterPro" id="IPR004723">
    <property type="entry name" value="AONS_Archaea/Proteobacteria"/>
</dbReference>
<comment type="subunit">
    <text evidence="4">Homodimer.</text>
</comment>
<gene>
    <name evidence="4 6" type="primary">bioF</name>
    <name evidence="6" type="ORF">KC222_20245</name>
</gene>
<feature type="binding site" evidence="4">
    <location>
        <position position="207"/>
    </location>
    <ligand>
        <name>pyridoxal 5'-phosphate</name>
        <dbReference type="ChEBI" id="CHEBI:597326"/>
    </ligand>
</feature>
<comment type="cofactor">
    <cofactor evidence="4">
        <name>pyridoxal 5'-phosphate</name>
        <dbReference type="ChEBI" id="CHEBI:597326"/>
    </cofactor>
</comment>
<protein>
    <recommendedName>
        <fullName evidence="4">8-amino-7-oxononanoate synthase</fullName>
        <shortName evidence="4">AONS</shortName>
        <ecNumber evidence="4">2.3.1.47</ecNumber>
    </recommendedName>
    <alternativeName>
        <fullName evidence="4">7-keto-8-amino-pelargonic acid synthase</fullName>
        <shortName evidence="4">7-KAP synthase</shortName>
        <shortName evidence="4">KAPA synthase</shortName>
    </alternativeName>
    <alternativeName>
        <fullName evidence="4">8-amino-7-ketopelargonate synthase</fullName>
    </alternativeName>
</protein>
<evidence type="ECO:0000259" key="5">
    <source>
        <dbReference type="Pfam" id="PF00155"/>
    </source>
</evidence>
<dbReference type="EC" id="2.3.1.47" evidence="4"/>
<dbReference type="Proteomes" id="UP000686327">
    <property type="component" value="Unassembled WGS sequence"/>
</dbReference>
<evidence type="ECO:0000313" key="6">
    <source>
        <dbReference type="EMBL" id="MBU4684336.1"/>
    </source>
</evidence>
<evidence type="ECO:0000313" key="7">
    <source>
        <dbReference type="Proteomes" id="UP000686327"/>
    </source>
</evidence>
<comment type="caution">
    <text evidence="6">The sequence shown here is derived from an EMBL/GenBank/DDBJ whole genome shotgun (WGS) entry which is preliminary data.</text>
</comment>
<feature type="binding site" evidence="4">
    <location>
        <position position="350"/>
    </location>
    <ligand>
        <name>substrate</name>
    </ligand>
</feature>
<dbReference type="PANTHER" id="PTHR13693:SF100">
    <property type="entry name" value="8-AMINO-7-OXONONANOATE SYNTHASE"/>
    <property type="match status" value="1"/>
</dbReference>
<dbReference type="PANTHER" id="PTHR13693">
    <property type="entry name" value="CLASS II AMINOTRANSFERASE/8-AMINO-7-OXONONANOATE SYNTHASE"/>
    <property type="match status" value="1"/>
</dbReference>
<dbReference type="NCBIfam" id="TIGR00858">
    <property type="entry name" value="bioF"/>
    <property type="match status" value="1"/>
</dbReference>
<sequence>MSWQQRIEAALSERRASASFRTRQASTAGNGRFFSCNDRQYLNFSSNDYLGLSQHPEIVNAWQKGAAQYGVGSGGSGHVTGYSVEHQRFEQRLAQWLGFERALLFISGYSANQAVISALGQKTDSIIADKLCHASMMEAAMQSPAQLRRFRHNDVEALTTLLDKSHGGEQLVLSEGIFSMDGDAAPLQDMSNIVRQAGGWLMVDDAHGIGVMGDEGRGSCYAQSIRPEILVVTFGKAFGASGAAVLCSQDVGDYLLQFARHLIYSTSMPPAQAAALNAALTVVQKGDALREQLKANIQRFRRGAGQLSLALADSNSAIQPLIVGENQRTLDLAACLRERGFWLTAIRPPTVPPGSARLRITLTASHTENDIDELLEALHDEAGR</sequence>
<keyword evidence="7" id="KW-1185">Reference proteome</keyword>
<dbReference type="InterPro" id="IPR050087">
    <property type="entry name" value="AON_synthase_class-II"/>
</dbReference>
<feature type="modified residue" description="N6-(pyridoxal phosphate)lysine" evidence="4">
    <location>
        <position position="236"/>
    </location>
</feature>
<keyword evidence="6" id="KW-0012">Acyltransferase</keyword>
<feature type="binding site" evidence="4">
    <location>
        <position position="179"/>
    </location>
    <ligand>
        <name>pyridoxal 5'-phosphate</name>
        <dbReference type="ChEBI" id="CHEBI:597326"/>
    </ligand>
</feature>
<dbReference type="HAMAP" id="MF_01693">
    <property type="entry name" value="BioF_aminotrans_2"/>
    <property type="match status" value="1"/>
</dbReference>
<dbReference type="EMBL" id="JAGRYU010000035">
    <property type="protein sequence ID" value="MBU4684336.1"/>
    <property type="molecule type" value="Genomic_DNA"/>
</dbReference>
<accession>A0ABS6DM83</accession>
<dbReference type="Pfam" id="PF00155">
    <property type="entry name" value="Aminotran_1_2"/>
    <property type="match status" value="1"/>
</dbReference>
<dbReference type="RefSeq" id="WP_216377094.1">
    <property type="nucleotide sequence ID" value="NZ_JAGRYT010000038.1"/>
</dbReference>
<evidence type="ECO:0000256" key="4">
    <source>
        <dbReference type="HAMAP-Rule" id="MF_01693"/>
    </source>
</evidence>
<feature type="domain" description="Aminotransferase class I/classII large" evidence="5">
    <location>
        <begin position="40"/>
        <end position="378"/>
    </location>
</feature>
<comment type="catalytic activity">
    <reaction evidence="4">
        <text>6-carboxyhexanoyl-[ACP] + L-alanine + H(+) = (8S)-8-amino-7-oxononanoate + holo-[ACP] + CO2</text>
        <dbReference type="Rhea" id="RHEA:42288"/>
        <dbReference type="Rhea" id="RHEA-COMP:9685"/>
        <dbReference type="Rhea" id="RHEA-COMP:9955"/>
        <dbReference type="ChEBI" id="CHEBI:15378"/>
        <dbReference type="ChEBI" id="CHEBI:16526"/>
        <dbReference type="ChEBI" id="CHEBI:57972"/>
        <dbReference type="ChEBI" id="CHEBI:64479"/>
        <dbReference type="ChEBI" id="CHEBI:78846"/>
        <dbReference type="ChEBI" id="CHEBI:149468"/>
        <dbReference type="EC" id="2.3.1.47"/>
    </reaction>
</comment>
<feature type="binding site" evidence="4">
    <location>
        <position position="21"/>
    </location>
    <ligand>
        <name>substrate</name>
    </ligand>
</feature>
<comment type="function">
    <text evidence="4">Catalyzes the decarboxylative condensation of pimeloyl-[acyl-carrier protein] and L-alanine to produce 8-amino-7-oxononanoate (AON), [acyl-carrier protein], and carbon dioxide.</text>
</comment>
<dbReference type="InterPro" id="IPR001917">
    <property type="entry name" value="Aminotrans_II_pyridoxalP_BS"/>
</dbReference>
<dbReference type="PROSITE" id="PS00599">
    <property type="entry name" value="AA_TRANSFER_CLASS_2"/>
    <property type="match status" value="1"/>
</dbReference>
<organism evidence="6 7">
    <name type="scientific">Cedecea davisae</name>
    <dbReference type="NCBI Taxonomy" id="158484"/>
    <lineage>
        <taxon>Bacteria</taxon>
        <taxon>Pseudomonadati</taxon>
        <taxon>Pseudomonadota</taxon>
        <taxon>Gammaproteobacteria</taxon>
        <taxon>Enterobacterales</taxon>
        <taxon>Enterobacteriaceae</taxon>
        <taxon>Cedecea</taxon>
    </lineage>
</organism>
<proteinExistence type="inferred from homology"/>
<dbReference type="InterPro" id="IPR022834">
    <property type="entry name" value="AONS_Proteobacteria"/>
</dbReference>
<reference evidence="7" key="1">
    <citation type="submission" date="2023-07" db="EMBL/GenBank/DDBJ databases">
        <title>Cedecea davisae an AmpC producer and its therapeutic implications.</title>
        <authorList>
            <person name="Notter J."/>
        </authorList>
    </citation>
    <scope>NUCLEOTIDE SEQUENCE [LARGE SCALE GENOMIC DNA]</scope>
    <source>
        <strain evidence="7">1</strain>
    </source>
</reference>
<feature type="binding site" evidence="4">
    <location>
        <position position="233"/>
    </location>
    <ligand>
        <name>pyridoxal 5'-phosphate</name>
        <dbReference type="ChEBI" id="CHEBI:597326"/>
    </ligand>
</feature>
<keyword evidence="4" id="KW-0093">Biotin biosynthesis</keyword>
<dbReference type="InterPro" id="IPR004839">
    <property type="entry name" value="Aminotransferase_I/II_large"/>
</dbReference>
<evidence type="ECO:0000256" key="1">
    <source>
        <dbReference type="ARBA" id="ARBA00010008"/>
    </source>
</evidence>
<feature type="binding site" evidence="4">
    <location>
        <position position="133"/>
    </location>
    <ligand>
        <name>substrate</name>
    </ligand>
</feature>
<dbReference type="GO" id="GO:0008710">
    <property type="term" value="F:8-amino-7-oxononanoate synthase activity"/>
    <property type="evidence" value="ECO:0007669"/>
    <property type="project" value="UniProtKB-EC"/>
</dbReference>